<dbReference type="EMBL" id="CAXITT010000032">
    <property type="protein sequence ID" value="CAL1528404.1"/>
    <property type="molecule type" value="Genomic_DNA"/>
</dbReference>
<organism evidence="2 3">
    <name type="scientific">Lymnaea stagnalis</name>
    <name type="common">Great pond snail</name>
    <name type="synonym">Helix stagnalis</name>
    <dbReference type="NCBI Taxonomy" id="6523"/>
    <lineage>
        <taxon>Eukaryota</taxon>
        <taxon>Metazoa</taxon>
        <taxon>Spiralia</taxon>
        <taxon>Lophotrochozoa</taxon>
        <taxon>Mollusca</taxon>
        <taxon>Gastropoda</taxon>
        <taxon>Heterobranchia</taxon>
        <taxon>Euthyneura</taxon>
        <taxon>Panpulmonata</taxon>
        <taxon>Hygrophila</taxon>
        <taxon>Lymnaeoidea</taxon>
        <taxon>Lymnaeidae</taxon>
        <taxon>Lymnaea</taxon>
    </lineage>
</organism>
<proteinExistence type="predicted"/>
<dbReference type="Proteomes" id="UP001497497">
    <property type="component" value="Unassembled WGS sequence"/>
</dbReference>
<feature type="region of interest" description="Disordered" evidence="1">
    <location>
        <begin position="141"/>
        <end position="164"/>
    </location>
</feature>
<feature type="region of interest" description="Disordered" evidence="1">
    <location>
        <begin position="451"/>
        <end position="472"/>
    </location>
</feature>
<evidence type="ECO:0000313" key="2">
    <source>
        <dbReference type="EMBL" id="CAL1528404.1"/>
    </source>
</evidence>
<evidence type="ECO:0000313" key="3">
    <source>
        <dbReference type="Proteomes" id="UP001497497"/>
    </source>
</evidence>
<dbReference type="AlphaFoldDB" id="A0AAV2H6M5"/>
<reference evidence="2 3" key="1">
    <citation type="submission" date="2024-04" db="EMBL/GenBank/DDBJ databases">
        <authorList>
            <consortium name="Genoscope - CEA"/>
            <person name="William W."/>
        </authorList>
    </citation>
    <scope>NUCLEOTIDE SEQUENCE [LARGE SCALE GENOMIC DNA]</scope>
</reference>
<protein>
    <submittedName>
        <fullName evidence="2">Uncharacterized protein</fullName>
    </submittedName>
</protein>
<comment type="caution">
    <text evidence="2">The sequence shown here is derived from an EMBL/GenBank/DDBJ whole genome shotgun (WGS) entry which is preliminary data.</text>
</comment>
<name>A0AAV2H6M5_LYMST</name>
<sequence length="472" mass="53678">MELLGETRKSTYITIQADKDSKHLRPTRDGAEDFLCPRNDIGQFNVPWRQATYGIRELPNTTNNPQASWGIIHQTPNTAQAAPQESDRPPCYSQRQQGNNIFYPYSRTQLVGGKLTNLPDTTNRRLPPLLDTCDYRYQQPSTNSAAQATNTTNTTTSTGLCRDPNLPMTPALGRSAQLEAVARSYGDGNKLDPNCLSAMCNPPPLVSHVSIEEQTEKENETFRKNKYNSPMSHFATDERLLKNSMRTYLQDITFQKERGQFTDPKRFLDEGDKEWSYLMQLNGQTAQPADVRAESALVKSNCVRVPDGLGGYCYICPKVRVERQEISSTDPICNTYTPSTRTMAISGQKVIDNEINATIRQIQEVSNDREALYEKLMNTEKPLHEIKEKLYSQPYNERRQSTDLINELTALEKSQTNLVQGIRTRGRELSHLLKHQYALECKQANQILEDAKLKTREDPSNHNLEDTQSRNH</sequence>
<keyword evidence="3" id="KW-1185">Reference proteome</keyword>
<gene>
    <name evidence="2" type="ORF">GSLYS_00002574001</name>
</gene>
<accession>A0AAV2H6M5</accession>
<evidence type="ECO:0000256" key="1">
    <source>
        <dbReference type="SAM" id="MobiDB-lite"/>
    </source>
</evidence>
<feature type="compositionally biased region" description="Low complexity" evidence="1">
    <location>
        <begin position="141"/>
        <end position="158"/>
    </location>
</feature>